<evidence type="ECO:0000256" key="7">
    <source>
        <dbReference type="SAM" id="MobiDB-lite"/>
    </source>
</evidence>
<feature type="domain" description="AP2/ERF" evidence="8">
    <location>
        <begin position="26"/>
        <end position="83"/>
    </location>
</feature>
<dbReference type="Gene3D" id="3.30.730.10">
    <property type="entry name" value="AP2/ERF domain"/>
    <property type="match status" value="1"/>
</dbReference>
<dbReference type="GO" id="GO:0005634">
    <property type="term" value="C:nucleus"/>
    <property type="evidence" value="ECO:0007669"/>
    <property type="project" value="UniProtKB-SubCell"/>
</dbReference>
<evidence type="ECO:0000256" key="4">
    <source>
        <dbReference type="ARBA" id="ARBA00023125"/>
    </source>
</evidence>
<evidence type="ECO:0000313" key="10">
    <source>
        <dbReference type="Proteomes" id="UP001279734"/>
    </source>
</evidence>
<keyword evidence="10" id="KW-1185">Reference proteome</keyword>
<dbReference type="PRINTS" id="PR00367">
    <property type="entry name" value="ETHRSPELEMNT"/>
</dbReference>
<keyword evidence="2" id="KW-0936">Ethylene signaling pathway</keyword>
<dbReference type="GO" id="GO:0003677">
    <property type="term" value="F:DNA binding"/>
    <property type="evidence" value="ECO:0007669"/>
    <property type="project" value="UniProtKB-KW"/>
</dbReference>
<protein>
    <recommendedName>
        <fullName evidence="8">AP2/ERF domain-containing protein</fullName>
    </recommendedName>
</protein>
<dbReference type="GO" id="GO:0003700">
    <property type="term" value="F:DNA-binding transcription factor activity"/>
    <property type="evidence" value="ECO:0007669"/>
    <property type="project" value="InterPro"/>
</dbReference>
<sequence>MNPSSSNAQKKPHAKQAQTPQPPAIKFLGVRRRPWGRYAAEIRDPSTKERHWLGTFDTAEEAALAYDRAARSMRGSRARTNFVYSDMPLGSSVTSILPPDQSHPAVLPVSSSVSDHQRHSNPPPQQLFFSHNDVSPGDHFIAGEVVPPATSTGVFHHHIDDKSLFNYEYNGSSDSELPPLPDEVLGSGYEVDQGSWADPLIQLGLGRVTTGLDHEVGGSSGSYFDFESTAGYVHSPLFSSMPPVSNHPSSDPSFDPFNLGPSYFF</sequence>
<dbReference type="FunFam" id="3.30.730.10:FF:000001">
    <property type="entry name" value="Ethylene-responsive transcription factor 2"/>
    <property type="match status" value="1"/>
</dbReference>
<evidence type="ECO:0000256" key="1">
    <source>
        <dbReference type="ARBA" id="ARBA00004123"/>
    </source>
</evidence>
<comment type="caution">
    <text evidence="9">The sequence shown here is derived from an EMBL/GenBank/DDBJ whole genome shotgun (WGS) entry which is preliminary data.</text>
</comment>
<keyword evidence="4" id="KW-0238">DNA-binding</keyword>
<dbReference type="GO" id="GO:0009873">
    <property type="term" value="P:ethylene-activated signaling pathway"/>
    <property type="evidence" value="ECO:0007669"/>
    <property type="project" value="UniProtKB-KW"/>
</dbReference>
<dbReference type="SUPFAM" id="SSF54171">
    <property type="entry name" value="DNA-binding domain"/>
    <property type="match status" value="1"/>
</dbReference>
<dbReference type="SMART" id="SM00380">
    <property type="entry name" value="AP2"/>
    <property type="match status" value="1"/>
</dbReference>
<evidence type="ECO:0000259" key="8">
    <source>
        <dbReference type="PROSITE" id="PS51032"/>
    </source>
</evidence>
<name>A0AAD3XSK7_NEPGR</name>
<keyword evidence="6" id="KW-0539">Nucleus</keyword>
<dbReference type="EMBL" id="BSYO01000014">
    <property type="protein sequence ID" value="GMH15059.1"/>
    <property type="molecule type" value="Genomic_DNA"/>
</dbReference>
<accession>A0AAD3XSK7</accession>
<organism evidence="9 10">
    <name type="scientific">Nepenthes gracilis</name>
    <name type="common">Slender pitcher plant</name>
    <dbReference type="NCBI Taxonomy" id="150966"/>
    <lineage>
        <taxon>Eukaryota</taxon>
        <taxon>Viridiplantae</taxon>
        <taxon>Streptophyta</taxon>
        <taxon>Embryophyta</taxon>
        <taxon>Tracheophyta</taxon>
        <taxon>Spermatophyta</taxon>
        <taxon>Magnoliopsida</taxon>
        <taxon>eudicotyledons</taxon>
        <taxon>Gunneridae</taxon>
        <taxon>Pentapetalae</taxon>
        <taxon>Caryophyllales</taxon>
        <taxon>Nepenthaceae</taxon>
        <taxon>Nepenthes</taxon>
    </lineage>
</organism>
<keyword evidence="5" id="KW-0804">Transcription</keyword>
<evidence type="ECO:0000256" key="3">
    <source>
        <dbReference type="ARBA" id="ARBA00023015"/>
    </source>
</evidence>
<gene>
    <name evidence="9" type="ORF">Nepgr_016900</name>
</gene>
<dbReference type="InterPro" id="IPR016177">
    <property type="entry name" value="DNA-bd_dom_sf"/>
</dbReference>
<dbReference type="CDD" id="cd00018">
    <property type="entry name" value="AP2"/>
    <property type="match status" value="1"/>
</dbReference>
<feature type="region of interest" description="Disordered" evidence="7">
    <location>
        <begin position="99"/>
        <end position="122"/>
    </location>
</feature>
<evidence type="ECO:0000256" key="2">
    <source>
        <dbReference type="ARBA" id="ARBA00022745"/>
    </source>
</evidence>
<evidence type="ECO:0000256" key="6">
    <source>
        <dbReference type="ARBA" id="ARBA00023242"/>
    </source>
</evidence>
<reference evidence="9" key="1">
    <citation type="submission" date="2023-05" db="EMBL/GenBank/DDBJ databases">
        <title>Nepenthes gracilis genome sequencing.</title>
        <authorList>
            <person name="Fukushima K."/>
        </authorList>
    </citation>
    <scope>NUCLEOTIDE SEQUENCE</scope>
    <source>
        <strain evidence="9">SING2019-196</strain>
    </source>
</reference>
<feature type="region of interest" description="Disordered" evidence="7">
    <location>
        <begin position="1"/>
        <end position="26"/>
    </location>
</feature>
<comment type="subcellular location">
    <subcellularLocation>
        <location evidence="1">Nucleus</location>
    </subcellularLocation>
</comment>
<evidence type="ECO:0000313" key="9">
    <source>
        <dbReference type="EMBL" id="GMH15059.1"/>
    </source>
</evidence>
<dbReference type="PANTHER" id="PTHR31677">
    <property type="entry name" value="AP2 DOMAIN CLASS TRANSCRIPTION FACTOR"/>
    <property type="match status" value="1"/>
</dbReference>
<dbReference type="InterPro" id="IPR036955">
    <property type="entry name" value="AP2/ERF_dom_sf"/>
</dbReference>
<proteinExistence type="predicted"/>
<dbReference type="PROSITE" id="PS51032">
    <property type="entry name" value="AP2_ERF"/>
    <property type="match status" value="1"/>
</dbReference>
<dbReference type="InterPro" id="IPR001471">
    <property type="entry name" value="AP2/ERF_dom"/>
</dbReference>
<dbReference type="Proteomes" id="UP001279734">
    <property type="component" value="Unassembled WGS sequence"/>
</dbReference>
<dbReference type="AlphaFoldDB" id="A0AAD3XSK7"/>
<dbReference type="Pfam" id="PF00847">
    <property type="entry name" value="AP2"/>
    <property type="match status" value="1"/>
</dbReference>
<dbReference type="PANTHER" id="PTHR31677:SF118">
    <property type="entry name" value="OS04G0399800 PROTEIN"/>
    <property type="match status" value="1"/>
</dbReference>
<keyword evidence="3" id="KW-0805">Transcription regulation</keyword>
<evidence type="ECO:0000256" key="5">
    <source>
        <dbReference type="ARBA" id="ARBA00023163"/>
    </source>
</evidence>